<feature type="coiled-coil region" evidence="1">
    <location>
        <begin position="204"/>
        <end position="269"/>
    </location>
</feature>
<dbReference type="AlphaFoldDB" id="A0A7J7NFY0"/>
<feature type="coiled-coil region" evidence="1">
    <location>
        <begin position="34"/>
        <end position="61"/>
    </location>
</feature>
<reference evidence="2 3" key="1">
    <citation type="journal article" date="2020" name="IScience">
        <title>Genome Sequencing of the Endangered Kingdonia uniflora (Circaeasteraceae, Ranunculales) Reveals Potential Mechanisms of Evolutionary Specialization.</title>
        <authorList>
            <person name="Sun Y."/>
            <person name="Deng T."/>
            <person name="Zhang A."/>
            <person name="Moore M.J."/>
            <person name="Landis J.B."/>
            <person name="Lin N."/>
            <person name="Zhang H."/>
            <person name="Zhang X."/>
            <person name="Huang J."/>
            <person name="Zhang X."/>
            <person name="Sun H."/>
            <person name="Wang H."/>
        </authorList>
    </citation>
    <scope>NUCLEOTIDE SEQUENCE [LARGE SCALE GENOMIC DNA]</scope>
    <source>
        <strain evidence="2">TB1705</strain>
        <tissue evidence="2">Leaf</tissue>
    </source>
</reference>
<evidence type="ECO:0000313" key="3">
    <source>
        <dbReference type="Proteomes" id="UP000541444"/>
    </source>
</evidence>
<dbReference type="EMBL" id="JACGCM010000816">
    <property type="protein sequence ID" value="KAF6166067.1"/>
    <property type="molecule type" value="Genomic_DNA"/>
</dbReference>
<dbReference type="Proteomes" id="UP000541444">
    <property type="component" value="Unassembled WGS sequence"/>
</dbReference>
<organism evidence="2 3">
    <name type="scientific">Kingdonia uniflora</name>
    <dbReference type="NCBI Taxonomy" id="39325"/>
    <lineage>
        <taxon>Eukaryota</taxon>
        <taxon>Viridiplantae</taxon>
        <taxon>Streptophyta</taxon>
        <taxon>Embryophyta</taxon>
        <taxon>Tracheophyta</taxon>
        <taxon>Spermatophyta</taxon>
        <taxon>Magnoliopsida</taxon>
        <taxon>Ranunculales</taxon>
        <taxon>Circaeasteraceae</taxon>
        <taxon>Kingdonia</taxon>
    </lineage>
</organism>
<gene>
    <name evidence="2" type="ORF">GIB67_012964</name>
</gene>
<evidence type="ECO:0000313" key="2">
    <source>
        <dbReference type="EMBL" id="KAF6166067.1"/>
    </source>
</evidence>
<protein>
    <submittedName>
        <fullName evidence="2">Uncharacterized protein</fullName>
    </submittedName>
</protein>
<evidence type="ECO:0000256" key="1">
    <source>
        <dbReference type="SAM" id="Coils"/>
    </source>
</evidence>
<keyword evidence="3" id="KW-1185">Reference proteome</keyword>
<proteinExistence type="predicted"/>
<accession>A0A7J7NFY0</accession>
<keyword evidence="1" id="KW-0175">Coiled coil</keyword>
<comment type="caution">
    <text evidence="2">The sequence shown here is derived from an EMBL/GenBank/DDBJ whole genome shotgun (WGS) entry which is preliminary data.</text>
</comment>
<name>A0A7J7NFY0_9MAGN</name>
<sequence length="271" mass="31358">MDDLKEVEERARLAVLYREEDSRKMVARLIKGIWLSIEEEKSELKKANIELEKELARSRTDALKEVRQLKVSHAVTIGQLQVETKANLDEMVEERDRLRRHLMLKGYFDEELNVIKADTYVEEEDEEAETVGIMDGLDGISHQMVLDNQGDNVELPEGGSEKAVREMSLRINNLESGLARERETFKALLSAQAELQVMEKDAEIKKGLKELAEVIERAEKVQRQVDAFAVKGKQTDTAQYHIQALEQSEERFRSDLQNCRNELERMRRKFA</sequence>